<dbReference type="PANTHER" id="PTHR33254">
    <property type="entry name" value="4-HYDROXY-4-METHYL-2-OXOGLUTARATE ALDOLASE 3-RELATED"/>
    <property type="match status" value="1"/>
</dbReference>
<dbReference type="PANTHER" id="PTHR33254:SF4">
    <property type="entry name" value="4-HYDROXY-4-METHYL-2-OXOGLUTARATE ALDOLASE 3-RELATED"/>
    <property type="match status" value="1"/>
</dbReference>
<evidence type="ECO:0000256" key="1">
    <source>
        <dbReference type="ARBA" id="ARBA00001342"/>
    </source>
</evidence>
<accession>C1E3D9</accession>
<dbReference type="eggNOG" id="ENOG502QRB4">
    <property type="taxonomic scope" value="Eukaryota"/>
</dbReference>
<evidence type="ECO:0000256" key="3">
    <source>
        <dbReference type="ARBA" id="ARBA00011233"/>
    </source>
</evidence>
<evidence type="ECO:0000256" key="8">
    <source>
        <dbReference type="PIRSR" id="PIRSR605493-1"/>
    </source>
</evidence>
<dbReference type="EC" id="4.1.3.17" evidence="9"/>
<proteinExistence type="inferred from homology"/>
<dbReference type="InterPro" id="IPR036704">
    <property type="entry name" value="RraA/RraA-like_sf"/>
</dbReference>
<comment type="catalytic activity">
    <reaction evidence="7 9">
        <text>oxaloacetate + H(+) = pyruvate + CO2</text>
        <dbReference type="Rhea" id="RHEA:15641"/>
        <dbReference type="ChEBI" id="CHEBI:15361"/>
        <dbReference type="ChEBI" id="CHEBI:15378"/>
        <dbReference type="ChEBI" id="CHEBI:16452"/>
        <dbReference type="ChEBI" id="CHEBI:16526"/>
        <dbReference type="EC" id="4.1.1.112"/>
    </reaction>
</comment>
<evidence type="ECO:0000313" key="11">
    <source>
        <dbReference type="Proteomes" id="UP000002009"/>
    </source>
</evidence>
<feature type="binding site" evidence="8">
    <location>
        <position position="167"/>
    </location>
    <ligand>
        <name>substrate</name>
    </ligand>
</feature>
<dbReference type="GO" id="GO:0046872">
    <property type="term" value="F:metal ion binding"/>
    <property type="evidence" value="ECO:0007669"/>
    <property type="project" value="UniProtKB-KW"/>
</dbReference>
<dbReference type="EMBL" id="CP001325">
    <property type="protein sequence ID" value="ACO62916.1"/>
    <property type="molecule type" value="Genomic_DNA"/>
</dbReference>
<dbReference type="GeneID" id="8242567"/>
<evidence type="ECO:0000313" key="10">
    <source>
        <dbReference type="EMBL" id="ACO62916.1"/>
    </source>
</evidence>
<evidence type="ECO:0000256" key="4">
    <source>
        <dbReference type="ARBA" id="ARBA00022723"/>
    </source>
</evidence>
<dbReference type="OMA" id="TIRCHEN"/>
<dbReference type="KEGG" id="mis:MICPUN_57647"/>
<dbReference type="EC" id="4.1.1.112" evidence="9"/>
<dbReference type="InterPro" id="IPR005493">
    <property type="entry name" value="RraA/RraA-like"/>
</dbReference>
<dbReference type="InParanoid" id="C1E3D9"/>
<dbReference type="Pfam" id="PF03737">
    <property type="entry name" value="RraA-like"/>
    <property type="match status" value="1"/>
</dbReference>
<dbReference type="GO" id="GO:0051252">
    <property type="term" value="P:regulation of RNA metabolic process"/>
    <property type="evidence" value="ECO:0007669"/>
    <property type="project" value="InterPro"/>
</dbReference>
<dbReference type="STRING" id="296587.C1E3D9"/>
<evidence type="ECO:0000256" key="9">
    <source>
        <dbReference type="RuleBase" id="RU004338"/>
    </source>
</evidence>
<sequence>MFYSGLRRAAALARFASSSRVLASSSSSSSSSAVEASFSARPILAFRRAMCADPMHGYDASRAGTCEYTDVHYPDPLDVTVPRKMQVADAGYFRDFGGVTRFSGPASTVKCYENNPLVREALGEPGNGRVLVVDGGGSMRCALLGDNLAGMAVSNGWAGIVINGCLRDSEDIGKMRLGVKAIAPHPVKSSKRDPGMREVPVTFAGVTVRPGDWIYADMDGMLVGGPEKFEL</sequence>
<comment type="cofactor">
    <cofactor evidence="8">
        <name>Mg(2+)</name>
        <dbReference type="ChEBI" id="CHEBI:18420"/>
    </cofactor>
</comment>
<dbReference type="FunCoup" id="C1E3D9">
    <property type="interactions" value="186"/>
</dbReference>
<comment type="catalytic activity">
    <reaction evidence="1 9">
        <text>4-hydroxy-4-methyl-2-oxoglutarate = 2 pyruvate</text>
        <dbReference type="Rhea" id="RHEA:22748"/>
        <dbReference type="ChEBI" id="CHEBI:15361"/>
        <dbReference type="ChEBI" id="CHEBI:58276"/>
        <dbReference type="EC" id="4.1.3.17"/>
    </reaction>
</comment>
<evidence type="ECO:0000256" key="5">
    <source>
        <dbReference type="ARBA" id="ARBA00023239"/>
    </source>
</evidence>
<evidence type="ECO:0000256" key="2">
    <source>
        <dbReference type="ARBA" id="ARBA00008621"/>
    </source>
</evidence>
<feature type="binding site" evidence="8">
    <location>
        <begin position="145"/>
        <end position="148"/>
    </location>
    <ligand>
        <name>substrate</name>
    </ligand>
</feature>
<keyword evidence="11" id="KW-1185">Reference proteome</keyword>
<dbReference type="InterPro" id="IPR010203">
    <property type="entry name" value="RraA"/>
</dbReference>
<evidence type="ECO:0000256" key="7">
    <source>
        <dbReference type="ARBA" id="ARBA00047973"/>
    </source>
</evidence>
<dbReference type="Proteomes" id="UP000002009">
    <property type="component" value="Chromosome 4"/>
</dbReference>
<dbReference type="AlphaFoldDB" id="C1E3D9"/>
<comment type="function">
    <text evidence="6 9">Catalyzes the aldol cleavage of 4-hydroxy-4-methyl-2-oxoglutarate (HMG) into 2 molecules of pyruvate. Also contains a secondary oxaloacetate (OAA) decarboxylase activity due to the common pyruvate enolate transition state formed following C-C bond cleavage in the retro-aldol and decarboxylation reactions.</text>
</comment>
<evidence type="ECO:0000256" key="6">
    <source>
        <dbReference type="ARBA" id="ARBA00025046"/>
    </source>
</evidence>
<dbReference type="Gene3D" id="3.50.30.40">
    <property type="entry name" value="Ribonuclease E inhibitor RraA/RraA-like"/>
    <property type="match status" value="1"/>
</dbReference>
<organism evidence="10 11">
    <name type="scientific">Micromonas commoda (strain RCC299 / NOUM17 / CCMP2709)</name>
    <name type="common">Picoplanktonic green alga</name>
    <dbReference type="NCBI Taxonomy" id="296587"/>
    <lineage>
        <taxon>Eukaryota</taxon>
        <taxon>Viridiplantae</taxon>
        <taxon>Chlorophyta</taxon>
        <taxon>Mamiellophyceae</taxon>
        <taxon>Mamiellales</taxon>
        <taxon>Mamiellaceae</taxon>
        <taxon>Micromonas</taxon>
    </lineage>
</organism>
<comment type="subunit">
    <text evidence="3 9">Homotrimer.</text>
</comment>
<dbReference type="OrthoDB" id="497852at2759"/>
<reference evidence="10 11" key="1">
    <citation type="journal article" date="2009" name="Science">
        <title>Green evolution and dynamic adaptations revealed by genomes of the marine picoeukaryotes Micromonas.</title>
        <authorList>
            <person name="Worden A.Z."/>
            <person name="Lee J.H."/>
            <person name="Mock T."/>
            <person name="Rouze P."/>
            <person name="Simmons M.P."/>
            <person name="Aerts A.L."/>
            <person name="Allen A.E."/>
            <person name="Cuvelier M.L."/>
            <person name="Derelle E."/>
            <person name="Everett M.V."/>
            <person name="Foulon E."/>
            <person name="Grimwood J."/>
            <person name="Gundlach H."/>
            <person name="Henrissat B."/>
            <person name="Napoli C."/>
            <person name="McDonald S.M."/>
            <person name="Parker M.S."/>
            <person name="Rombauts S."/>
            <person name="Salamov A."/>
            <person name="Von Dassow P."/>
            <person name="Badger J.H."/>
            <person name="Coutinho P.M."/>
            <person name="Demir E."/>
            <person name="Dubchak I."/>
            <person name="Gentemann C."/>
            <person name="Eikrem W."/>
            <person name="Gready J.E."/>
            <person name="John U."/>
            <person name="Lanier W."/>
            <person name="Lindquist E.A."/>
            <person name="Lucas S."/>
            <person name="Mayer K.F."/>
            <person name="Moreau H."/>
            <person name="Not F."/>
            <person name="Otillar R."/>
            <person name="Panaud O."/>
            <person name="Pangilinan J."/>
            <person name="Paulsen I."/>
            <person name="Piegu B."/>
            <person name="Poliakov A."/>
            <person name="Robbens S."/>
            <person name="Schmutz J."/>
            <person name="Toulza E."/>
            <person name="Wyss T."/>
            <person name="Zelensky A."/>
            <person name="Zhou K."/>
            <person name="Armbrust E.V."/>
            <person name="Bhattacharya D."/>
            <person name="Goodenough U.W."/>
            <person name="Van de Peer Y."/>
            <person name="Grigoriev I.V."/>
        </authorList>
    </citation>
    <scope>NUCLEOTIDE SEQUENCE [LARGE SCALE GENOMIC DNA]</scope>
    <source>
        <strain evidence="11">RCC299 / NOUM17</strain>
    </source>
</reference>
<feature type="binding site" evidence="8">
    <location>
        <position position="168"/>
    </location>
    <ligand>
        <name>Mg(2+)</name>
        <dbReference type="ChEBI" id="CHEBI:18420"/>
    </ligand>
</feature>
<dbReference type="GO" id="GO:0008428">
    <property type="term" value="F:ribonuclease inhibitor activity"/>
    <property type="evidence" value="ECO:0007669"/>
    <property type="project" value="InterPro"/>
</dbReference>
<keyword evidence="5 9" id="KW-0456">Lyase</keyword>
<dbReference type="CDD" id="cd16841">
    <property type="entry name" value="RraA_family"/>
    <property type="match status" value="1"/>
</dbReference>
<gene>
    <name evidence="10" type="ORF">MICPUN_57647</name>
</gene>
<protein>
    <recommendedName>
        <fullName evidence="9">4-hydroxy-4-methyl-2-oxoglutarate aldolase</fullName>
        <shortName evidence="9">HMG aldolase</shortName>
        <ecNumber evidence="9">4.1.1.112</ecNumber>
        <ecNumber evidence="9">4.1.3.17</ecNumber>
    </recommendedName>
    <alternativeName>
        <fullName evidence="9">Oxaloacetate decarboxylase</fullName>
    </alternativeName>
</protein>
<dbReference type="NCBIfam" id="TIGR01935">
    <property type="entry name" value="NOT-MenG"/>
    <property type="match status" value="1"/>
</dbReference>
<dbReference type="GO" id="GO:0047443">
    <property type="term" value="F:4-hydroxy-4-methyl-2-oxoglutarate aldolase activity"/>
    <property type="evidence" value="ECO:0007669"/>
    <property type="project" value="UniProtKB-EC"/>
</dbReference>
<dbReference type="NCBIfam" id="NF006875">
    <property type="entry name" value="PRK09372.1"/>
    <property type="match status" value="1"/>
</dbReference>
<dbReference type="GO" id="GO:0008948">
    <property type="term" value="F:oxaloacetate decarboxylase activity"/>
    <property type="evidence" value="ECO:0007669"/>
    <property type="project" value="UniProtKB-EC"/>
</dbReference>
<name>C1E3D9_MICCC</name>
<comment type="similarity">
    <text evidence="2 9">Belongs to the class II aldolase/RraA-like family.</text>
</comment>
<keyword evidence="8" id="KW-0460">Magnesium</keyword>
<keyword evidence="4 8" id="KW-0479">Metal-binding</keyword>
<dbReference type="SUPFAM" id="SSF89562">
    <property type="entry name" value="RraA-like"/>
    <property type="match status" value="1"/>
</dbReference>
<dbReference type="RefSeq" id="XP_002501658.1">
    <property type="nucleotide sequence ID" value="XM_002501612.1"/>
</dbReference>
<comment type="cofactor">
    <cofactor evidence="9">
        <name>a divalent metal cation</name>
        <dbReference type="ChEBI" id="CHEBI:60240"/>
    </cofactor>
</comment>